<dbReference type="PROSITE" id="PS50800">
    <property type="entry name" value="SAP"/>
    <property type="match status" value="1"/>
</dbReference>
<dbReference type="Pfam" id="PF16131">
    <property type="entry name" value="Torus"/>
    <property type="match status" value="1"/>
</dbReference>
<dbReference type="InterPro" id="IPR000571">
    <property type="entry name" value="Znf_CCCH"/>
</dbReference>
<feature type="compositionally biased region" description="Acidic residues" evidence="5">
    <location>
        <begin position="13"/>
        <end position="41"/>
    </location>
</feature>
<evidence type="ECO:0000256" key="5">
    <source>
        <dbReference type="SAM" id="MobiDB-lite"/>
    </source>
</evidence>
<sequence length="489" mass="56185">MVISDDCQRVLEDTEEEEDTEAEDSDYEAELDSVDSDDDPTYDFHEQEAETKLSRLSIKKKSNSRDLKGMEIVGEENPVTLAASVEVIDAKDEKSFEQVQKMIDAGQVEKLKVDQCKMYLREHGLRLTGTKDILIQRIKEHLLILNGNGEHKYPPSSFVLNCKGDACMGDVVMFEQNVYEGFNIVSRSASGPLCGKRIIAGRIVKESYGAAKQQHTFTVEVLWSKGYKPLPPLHPLLIKGRNLYKLNTVRQRWVDEAERLRVLHEKYSRGHVARSNRENRIQEKEERKMLRENRLKIQPQERNPRVPFEHKNISPPISEPSQLHQQNKLASMSTINSTQGPISHVLFAYRHPNSVQPHLGSTMFQNDKTDVSTGGFHPYSSNCLNLNSSKGDDVRHSQTFTATTVLQSFYEKASMNNHERVYQEQPVISQNQNRHMKSSFQSISHTRQRQLCRHYARGRCYYGSQCKYLHESNENCVPSKWSQPSSHLH</sequence>
<dbReference type="InterPro" id="IPR003034">
    <property type="entry name" value="SAP_dom"/>
</dbReference>
<protein>
    <recommendedName>
        <fullName evidence="10">Zinc finger CCCH domain-containing protein 62-like</fullName>
    </recommendedName>
</protein>
<dbReference type="SUPFAM" id="SSF90229">
    <property type="entry name" value="CCCH zinc finger"/>
    <property type="match status" value="1"/>
</dbReference>
<evidence type="ECO:0000313" key="9">
    <source>
        <dbReference type="Proteomes" id="UP001279734"/>
    </source>
</evidence>
<feature type="compositionally biased region" description="Basic and acidic residues" evidence="5">
    <location>
        <begin position="1"/>
        <end position="12"/>
    </location>
</feature>
<dbReference type="AlphaFoldDB" id="A0AAD3S3K4"/>
<dbReference type="InterPro" id="IPR032297">
    <property type="entry name" value="Torus"/>
</dbReference>
<evidence type="ECO:0000256" key="1">
    <source>
        <dbReference type="ARBA" id="ARBA00022723"/>
    </source>
</evidence>
<dbReference type="SMART" id="SM00356">
    <property type="entry name" value="ZnF_C3H1"/>
    <property type="match status" value="1"/>
</dbReference>
<evidence type="ECO:0000313" key="8">
    <source>
        <dbReference type="EMBL" id="GMH03820.1"/>
    </source>
</evidence>
<feature type="region of interest" description="Disordered" evidence="5">
    <location>
        <begin position="1"/>
        <end position="50"/>
    </location>
</feature>
<proteinExistence type="predicted"/>
<dbReference type="PANTHER" id="PTHR35323">
    <property type="entry name" value="SAP DOMAIN-CONTAINING PROTEIN"/>
    <property type="match status" value="1"/>
</dbReference>
<keyword evidence="3 4" id="KW-0862">Zinc</keyword>
<dbReference type="PANTHER" id="PTHR35323:SF5">
    <property type="entry name" value="ZINC FINGER CCCH DOMAIN-CONTAINING PROTEIN 62"/>
    <property type="match status" value="1"/>
</dbReference>
<keyword evidence="1 4" id="KW-0479">Metal-binding</keyword>
<accession>A0AAD3S3K4</accession>
<dbReference type="Proteomes" id="UP001279734">
    <property type="component" value="Unassembled WGS sequence"/>
</dbReference>
<dbReference type="GO" id="GO:0008270">
    <property type="term" value="F:zinc ion binding"/>
    <property type="evidence" value="ECO:0007669"/>
    <property type="project" value="UniProtKB-KW"/>
</dbReference>
<gene>
    <name evidence="8" type="ORF">Nepgr_005659</name>
</gene>
<reference evidence="8" key="1">
    <citation type="submission" date="2023-05" db="EMBL/GenBank/DDBJ databases">
        <title>Nepenthes gracilis genome sequencing.</title>
        <authorList>
            <person name="Fukushima K."/>
        </authorList>
    </citation>
    <scope>NUCLEOTIDE SEQUENCE</scope>
    <source>
        <strain evidence="8">SING2019-196</strain>
    </source>
</reference>
<dbReference type="Pfam" id="PF24766">
    <property type="entry name" value="DUF7699"/>
    <property type="match status" value="1"/>
</dbReference>
<dbReference type="Gene3D" id="4.10.1000.10">
    <property type="entry name" value="Zinc finger, CCCH-type"/>
    <property type="match status" value="1"/>
</dbReference>
<keyword evidence="2 4" id="KW-0863">Zinc-finger</keyword>
<evidence type="ECO:0008006" key="10">
    <source>
        <dbReference type="Google" id="ProtNLM"/>
    </source>
</evidence>
<feature type="zinc finger region" description="C3H1-type" evidence="4">
    <location>
        <begin position="446"/>
        <end position="473"/>
    </location>
</feature>
<dbReference type="Pfam" id="PF02037">
    <property type="entry name" value="SAP"/>
    <property type="match status" value="1"/>
</dbReference>
<evidence type="ECO:0000259" key="6">
    <source>
        <dbReference type="PROSITE" id="PS50103"/>
    </source>
</evidence>
<comment type="caution">
    <text evidence="8">The sequence shown here is derived from an EMBL/GenBank/DDBJ whole genome shotgun (WGS) entry which is preliminary data.</text>
</comment>
<dbReference type="InterPro" id="IPR036855">
    <property type="entry name" value="Znf_CCCH_sf"/>
</dbReference>
<name>A0AAD3S3K4_NEPGR</name>
<evidence type="ECO:0000256" key="2">
    <source>
        <dbReference type="ARBA" id="ARBA00022771"/>
    </source>
</evidence>
<organism evidence="8 9">
    <name type="scientific">Nepenthes gracilis</name>
    <name type="common">Slender pitcher plant</name>
    <dbReference type="NCBI Taxonomy" id="150966"/>
    <lineage>
        <taxon>Eukaryota</taxon>
        <taxon>Viridiplantae</taxon>
        <taxon>Streptophyta</taxon>
        <taxon>Embryophyta</taxon>
        <taxon>Tracheophyta</taxon>
        <taxon>Spermatophyta</taxon>
        <taxon>Magnoliopsida</taxon>
        <taxon>eudicotyledons</taxon>
        <taxon>Gunneridae</taxon>
        <taxon>Pentapetalae</taxon>
        <taxon>Caryophyllales</taxon>
        <taxon>Nepenthaceae</taxon>
        <taxon>Nepenthes</taxon>
    </lineage>
</organism>
<keyword evidence="9" id="KW-1185">Reference proteome</keyword>
<dbReference type="SUPFAM" id="SSF68906">
    <property type="entry name" value="SAP domain"/>
    <property type="match status" value="1"/>
</dbReference>
<dbReference type="EMBL" id="BSYO01000004">
    <property type="protein sequence ID" value="GMH03820.1"/>
    <property type="molecule type" value="Genomic_DNA"/>
</dbReference>
<evidence type="ECO:0000256" key="3">
    <source>
        <dbReference type="ARBA" id="ARBA00022833"/>
    </source>
</evidence>
<dbReference type="Gene3D" id="1.10.720.30">
    <property type="entry name" value="SAP domain"/>
    <property type="match status" value="1"/>
</dbReference>
<evidence type="ECO:0000259" key="7">
    <source>
        <dbReference type="PROSITE" id="PS50800"/>
    </source>
</evidence>
<feature type="domain" description="SAP" evidence="7">
    <location>
        <begin position="108"/>
        <end position="142"/>
    </location>
</feature>
<dbReference type="SMART" id="SM00513">
    <property type="entry name" value="SAP"/>
    <property type="match status" value="1"/>
</dbReference>
<dbReference type="InterPro" id="IPR036361">
    <property type="entry name" value="SAP_dom_sf"/>
</dbReference>
<dbReference type="PROSITE" id="PS50103">
    <property type="entry name" value="ZF_C3H1"/>
    <property type="match status" value="1"/>
</dbReference>
<dbReference type="InterPro" id="IPR056116">
    <property type="entry name" value="DUF7699"/>
</dbReference>
<feature type="domain" description="C3H1-type" evidence="6">
    <location>
        <begin position="446"/>
        <end position="473"/>
    </location>
</feature>
<evidence type="ECO:0000256" key="4">
    <source>
        <dbReference type="PROSITE-ProRule" id="PRU00723"/>
    </source>
</evidence>